<keyword evidence="2" id="KW-0812">Transmembrane</keyword>
<feature type="transmembrane region" description="Helical" evidence="2">
    <location>
        <begin position="129"/>
        <end position="156"/>
    </location>
</feature>
<dbReference type="Pfam" id="PF25330">
    <property type="entry name" value="C2_nem"/>
    <property type="match status" value="1"/>
</dbReference>
<dbReference type="InterPro" id="IPR040426">
    <property type="entry name" value="C05B5.4-like"/>
</dbReference>
<evidence type="ECO:0000313" key="5">
    <source>
        <dbReference type="Proteomes" id="UP000267096"/>
    </source>
</evidence>
<dbReference type="Proteomes" id="UP000267096">
    <property type="component" value="Unassembled WGS sequence"/>
</dbReference>
<evidence type="ECO:0000256" key="2">
    <source>
        <dbReference type="SAM" id="Phobius"/>
    </source>
</evidence>
<keyword evidence="5" id="KW-1185">Reference proteome</keyword>
<protein>
    <recommendedName>
        <fullName evidence="3">C2 domain-containing protein</fullName>
    </recommendedName>
</protein>
<evidence type="ECO:0000313" key="4">
    <source>
        <dbReference type="EMBL" id="VDK54702.1"/>
    </source>
</evidence>
<reference evidence="4 5" key="1">
    <citation type="submission" date="2018-11" db="EMBL/GenBank/DDBJ databases">
        <authorList>
            <consortium name="Pathogen Informatics"/>
        </authorList>
    </citation>
    <scope>NUCLEOTIDE SEQUENCE [LARGE SCALE GENOMIC DNA]</scope>
</reference>
<dbReference type="PANTHER" id="PTHR38626:SF3">
    <property type="entry name" value="PROTEIN CBG09935"/>
    <property type="match status" value="1"/>
</dbReference>
<dbReference type="EMBL" id="UYRR01032225">
    <property type="protein sequence ID" value="VDK54702.1"/>
    <property type="molecule type" value="Genomic_DNA"/>
</dbReference>
<evidence type="ECO:0000259" key="3">
    <source>
        <dbReference type="Pfam" id="PF25330"/>
    </source>
</evidence>
<sequence>MSLACEVAGTDPTYGFPRTCDASSAQRLFQTTSENTVVCFSLLLELLCFRLKAIEGITPTKDAKRDVESGKMLIELQGKCFNATVAVKKYTVRCPWCPDPNSLALVEHQYMGNEPAAEMSQDVESRDHLLHLGVILLSTIAVISSTAFMCLLVAFLRQKRSSALSNKQRRYGAYHQQCQQVHVDRQFHSDESRYETPWEQKYRPIPYWVGNKSDLVAVPPPSVIETSSMIGGDALSGHTSRTTIIGTMGRLHHSPNSSSNGAPGASDTHEDSGLESV</sequence>
<feature type="region of interest" description="Disordered" evidence="1">
    <location>
        <begin position="248"/>
        <end position="277"/>
    </location>
</feature>
<keyword evidence="2" id="KW-0472">Membrane</keyword>
<dbReference type="OrthoDB" id="5862752at2759"/>
<evidence type="ECO:0000256" key="1">
    <source>
        <dbReference type="SAM" id="MobiDB-lite"/>
    </source>
</evidence>
<keyword evidence="2" id="KW-1133">Transmembrane helix</keyword>
<organism evidence="4 5">
    <name type="scientific">Anisakis simplex</name>
    <name type="common">Herring worm</name>
    <dbReference type="NCBI Taxonomy" id="6269"/>
    <lineage>
        <taxon>Eukaryota</taxon>
        <taxon>Metazoa</taxon>
        <taxon>Ecdysozoa</taxon>
        <taxon>Nematoda</taxon>
        <taxon>Chromadorea</taxon>
        <taxon>Rhabditida</taxon>
        <taxon>Spirurina</taxon>
        <taxon>Ascaridomorpha</taxon>
        <taxon>Ascaridoidea</taxon>
        <taxon>Anisakidae</taxon>
        <taxon>Anisakis</taxon>
        <taxon>Anisakis simplex complex</taxon>
    </lineage>
</organism>
<gene>
    <name evidence="4" type="ORF">ASIM_LOCUS15285</name>
</gene>
<name>A0A3P6QW75_ANISI</name>
<feature type="compositionally biased region" description="Basic and acidic residues" evidence="1">
    <location>
        <begin position="267"/>
        <end position="277"/>
    </location>
</feature>
<dbReference type="InterPro" id="IPR057569">
    <property type="entry name" value="C2_nem"/>
</dbReference>
<accession>A0A3P6QW75</accession>
<proteinExistence type="predicted"/>
<dbReference type="PANTHER" id="PTHR38626">
    <property type="entry name" value="SKN-1 DEPENDENT ZYGOTIC TRANSCRIPT-RELATED"/>
    <property type="match status" value="1"/>
</dbReference>
<feature type="domain" description="C2" evidence="3">
    <location>
        <begin position="2"/>
        <end position="92"/>
    </location>
</feature>
<dbReference type="AlphaFoldDB" id="A0A3P6QW75"/>